<gene>
    <name evidence="7" type="primary">proA</name>
    <name evidence="9" type="ORF">PUN32_07665</name>
</gene>
<dbReference type="Gene3D" id="3.40.309.10">
    <property type="entry name" value="Aldehyde Dehydrogenase, Chain A, domain 2"/>
    <property type="match status" value="1"/>
</dbReference>
<dbReference type="InterPro" id="IPR012134">
    <property type="entry name" value="Glu-5-SA_DH"/>
</dbReference>
<keyword evidence="2 7" id="KW-0028">Amino-acid biosynthesis</keyword>
<dbReference type="Gene3D" id="3.40.605.10">
    <property type="entry name" value="Aldehyde Dehydrogenase, Chain A, domain 1"/>
    <property type="match status" value="1"/>
</dbReference>
<dbReference type="Pfam" id="PF00171">
    <property type="entry name" value="Aldedh"/>
    <property type="match status" value="1"/>
</dbReference>
<dbReference type="EMBL" id="JARBFT010000005">
    <property type="protein sequence ID" value="MDE1514885.1"/>
    <property type="molecule type" value="Genomic_DNA"/>
</dbReference>
<dbReference type="InterPro" id="IPR016161">
    <property type="entry name" value="Ald_DH/histidinol_DH"/>
</dbReference>
<evidence type="ECO:0000256" key="2">
    <source>
        <dbReference type="ARBA" id="ARBA00022605"/>
    </source>
</evidence>
<sequence length="416" mass="44583">MELTVLGKAAKAASFQLATASTAQKNQALAIIATELEAQSARILAANAKDIALGRDAGLSEAMLDRLLLNPERLQAMANDVRNVITLHDPVGSEIESRVLENGLALARRRVPLGVVGVIYEARPNVTIDIAALCLKTGNAAILRGGKETFFSNMELVKVIQAALAQADLPAASVQYIEKPDRELVTQLLKMDDYVDMIIPRGGAGLHKMCKENSTVPVIIGGFGISHIFVDQSADLDKSVAVIENAKVQRPSACNALDTLLVHQAIAQPLLEKLIAKLKGKVAFVAEPKAKALMSSASDLRDAQVGDFDTEWLSYTLGVKVVQDVQAAIEHMREHNASHSDAIMTNDLYNAELFINSAGSAAVYVNASTRFTDGAQFGLGAEVAVSTQKLHARGPMGLEELTSYKWVGKANYLSRS</sequence>
<accession>A0ABT5UZQ2</accession>
<dbReference type="PANTHER" id="PTHR11063">
    <property type="entry name" value="GLUTAMATE SEMIALDEHYDE DEHYDROGENASE"/>
    <property type="match status" value="1"/>
</dbReference>
<keyword evidence="10" id="KW-1185">Reference proteome</keyword>
<dbReference type="Proteomes" id="UP001216189">
    <property type="component" value="Unassembled WGS sequence"/>
</dbReference>
<reference evidence="9 10" key="1">
    <citation type="submission" date="2023-02" db="EMBL/GenBank/DDBJ databases">
        <title>Vibrio intestini sp. nov., a close relative of Vibrio cholerae isolated from the intestine of Healthy Culter dabryi.</title>
        <authorList>
            <person name="Wu N."/>
        </authorList>
    </citation>
    <scope>NUCLEOTIDE SEQUENCE [LARGE SCALE GENOMIC DNA]</scope>
    <source>
        <strain evidence="9 10">DSL-7</strain>
    </source>
</reference>
<proteinExistence type="inferred from homology"/>
<evidence type="ECO:0000256" key="5">
    <source>
        <dbReference type="ARBA" id="ARBA00023002"/>
    </source>
</evidence>
<evidence type="ECO:0000256" key="3">
    <source>
        <dbReference type="ARBA" id="ARBA00022650"/>
    </source>
</evidence>
<dbReference type="HAMAP" id="MF_00412">
    <property type="entry name" value="ProA"/>
    <property type="match status" value="1"/>
</dbReference>
<dbReference type="InterPro" id="IPR016163">
    <property type="entry name" value="Ald_DH_C"/>
</dbReference>
<organism evidence="9 10">
    <name type="scientific">Vibrio chanodichtyis</name>
    <dbReference type="NCBI Taxonomy" id="3027932"/>
    <lineage>
        <taxon>Bacteria</taxon>
        <taxon>Pseudomonadati</taxon>
        <taxon>Pseudomonadota</taxon>
        <taxon>Gammaproteobacteria</taxon>
        <taxon>Vibrionales</taxon>
        <taxon>Vibrionaceae</taxon>
        <taxon>Vibrio</taxon>
    </lineage>
</organism>
<comment type="similarity">
    <text evidence="7">Belongs to the gamma-glutamyl phosphate reductase family.</text>
</comment>
<dbReference type="InterPro" id="IPR020593">
    <property type="entry name" value="G-glutamylP_reductase_CS"/>
</dbReference>
<comment type="subcellular location">
    <subcellularLocation>
        <location evidence="7">Cytoplasm</location>
    </subcellularLocation>
</comment>
<dbReference type="CDD" id="cd07079">
    <property type="entry name" value="ALDH_F18-19_ProA-GPR"/>
    <property type="match status" value="1"/>
</dbReference>
<dbReference type="SUPFAM" id="SSF53720">
    <property type="entry name" value="ALDH-like"/>
    <property type="match status" value="1"/>
</dbReference>
<name>A0ABT5UZQ2_9VIBR</name>
<comment type="function">
    <text evidence="7">Catalyzes the NADPH-dependent reduction of L-glutamate 5-phosphate into L-glutamate 5-semialdehyde and phosphate. The product spontaneously undergoes cyclization to form 1-pyrroline-5-carboxylate.</text>
</comment>
<evidence type="ECO:0000256" key="7">
    <source>
        <dbReference type="HAMAP-Rule" id="MF_00412"/>
    </source>
</evidence>
<evidence type="ECO:0000256" key="1">
    <source>
        <dbReference type="ARBA" id="ARBA00004985"/>
    </source>
</evidence>
<dbReference type="InterPro" id="IPR000965">
    <property type="entry name" value="GPR_dom"/>
</dbReference>
<dbReference type="PIRSF" id="PIRSF000151">
    <property type="entry name" value="GPR"/>
    <property type="match status" value="1"/>
</dbReference>
<evidence type="ECO:0000313" key="9">
    <source>
        <dbReference type="EMBL" id="MDE1514885.1"/>
    </source>
</evidence>
<comment type="catalytic activity">
    <reaction evidence="6 7">
        <text>L-glutamate 5-semialdehyde + phosphate + NADP(+) = L-glutamyl 5-phosphate + NADPH + H(+)</text>
        <dbReference type="Rhea" id="RHEA:19541"/>
        <dbReference type="ChEBI" id="CHEBI:15378"/>
        <dbReference type="ChEBI" id="CHEBI:43474"/>
        <dbReference type="ChEBI" id="CHEBI:57783"/>
        <dbReference type="ChEBI" id="CHEBI:58066"/>
        <dbReference type="ChEBI" id="CHEBI:58274"/>
        <dbReference type="ChEBI" id="CHEBI:58349"/>
        <dbReference type="EC" id="1.2.1.41"/>
    </reaction>
</comment>
<dbReference type="GO" id="GO:0004350">
    <property type="term" value="F:glutamate-5-semialdehyde dehydrogenase activity"/>
    <property type="evidence" value="ECO:0007669"/>
    <property type="project" value="UniProtKB-EC"/>
</dbReference>
<keyword evidence="3 7" id="KW-0641">Proline biosynthesis</keyword>
<evidence type="ECO:0000256" key="6">
    <source>
        <dbReference type="ARBA" id="ARBA00049024"/>
    </source>
</evidence>
<comment type="pathway">
    <text evidence="1 7">Amino-acid biosynthesis; L-proline biosynthesis; L-glutamate 5-semialdehyde from L-glutamate: step 2/2.</text>
</comment>
<dbReference type="RefSeq" id="WP_274722526.1">
    <property type="nucleotide sequence ID" value="NZ_JARBFT010000005.1"/>
</dbReference>
<protein>
    <recommendedName>
        <fullName evidence="7">Gamma-glutamyl phosphate reductase</fullName>
        <shortName evidence="7">GPR</shortName>
        <ecNumber evidence="7">1.2.1.41</ecNumber>
    </recommendedName>
    <alternativeName>
        <fullName evidence="7">Glutamate-5-semialdehyde dehydrogenase</fullName>
    </alternativeName>
    <alternativeName>
        <fullName evidence="7">Glutamyl-gamma-semialdehyde dehydrogenase</fullName>
        <shortName evidence="7">GSA dehydrogenase</shortName>
    </alternativeName>
</protein>
<dbReference type="EC" id="1.2.1.41" evidence="7"/>
<feature type="domain" description="Aldehyde dehydrogenase" evidence="8">
    <location>
        <begin position="8"/>
        <end position="279"/>
    </location>
</feature>
<dbReference type="PROSITE" id="PS01223">
    <property type="entry name" value="PROA"/>
    <property type="match status" value="1"/>
</dbReference>
<dbReference type="NCBIfam" id="TIGR00407">
    <property type="entry name" value="proA"/>
    <property type="match status" value="1"/>
</dbReference>
<comment type="caution">
    <text evidence="9">The sequence shown here is derived from an EMBL/GenBank/DDBJ whole genome shotgun (WGS) entry which is preliminary data.</text>
</comment>
<keyword evidence="5 7" id="KW-0560">Oxidoreductase</keyword>
<dbReference type="NCBIfam" id="NF001221">
    <property type="entry name" value="PRK00197.1"/>
    <property type="match status" value="1"/>
</dbReference>
<dbReference type="InterPro" id="IPR015590">
    <property type="entry name" value="Aldehyde_DH_dom"/>
</dbReference>
<keyword evidence="4 7" id="KW-0521">NADP</keyword>
<evidence type="ECO:0000259" key="8">
    <source>
        <dbReference type="Pfam" id="PF00171"/>
    </source>
</evidence>
<evidence type="ECO:0000313" key="10">
    <source>
        <dbReference type="Proteomes" id="UP001216189"/>
    </source>
</evidence>
<evidence type="ECO:0000256" key="4">
    <source>
        <dbReference type="ARBA" id="ARBA00022857"/>
    </source>
</evidence>
<dbReference type="PANTHER" id="PTHR11063:SF8">
    <property type="entry name" value="DELTA-1-PYRROLINE-5-CARBOXYLATE SYNTHASE"/>
    <property type="match status" value="1"/>
</dbReference>
<dbReference type="InterPro" id="IPR016162">
    <property type="entry name" value="Ald_DH_N"/>
</dbReference>
<keyword evidence="7" id="KW-0963">Cytoplasm</keyword>